<protein>
    <submittedName>
        <fullName evidence="1">Uncharacterized protein</fullName>
    </submittedName>
</protein>
<dbReference type="RefSeq" id="WP_188070616.1">
    <property type="nucleotide sequence ID" value="NZ_BSPS01000022.1"/>
</dbReference>
<organism evidence="1 2">
    <name type="scientific">Sphingobium jiangsuense</name>
    <dbReference type="NCBI Taxonomy" id="870476"/>
    <lineage>
        <taxon>Bacteria</taxon>
        <taxon>Pseudomonadati</taxon>
        <taxon>Pseudomonadota</taxon>
        <taxon>Alphaproteobacteria</taxon>
        <taxon>Sphingomonadales</taxon>
        <taxon>Sphingomonadaceae</taxon>
        <taxon>Sphingobium</taxon>
    </lineage>
</organism>
<name>A0A7W6BJZ1_9SPHN</name>
<evidence type="ECO:0000313" key="2">
    <source>
        <dbReference type="Proteomes" id="UP000571950"/>
    </source>
</evidence>
<keyword evidence="2" id="KW-1185">Reference proteome</keyword>
<dbReference type="AlphaFoldDB" id="A0A7W6BJZ1"/>
<proteinExistence type="predicted"/>
<dbReference type="EMBL" id="JACIDT010000002">
    <property type="protein sequence ID" value="MBB3925060.1"/>
    <property type="molecule type" value="Genomic_DNA"/>
</dbReference>
<comment type="caution">
    <text evidence="1">The sequence shown here is derived from an EMBL/GenBank/DDBJ whole genome shotgun (WGS) entry which is preliminary data.</text>
</comment>
<accession>A0A7W6BJZ1</accession>
<gene>
    <name evidence="1" type="ORF">GGR43_000761</name>
</gene>
<reference evidence="1 2" key="1">
    <citation type="submission" date="2020-08" db="EMBL/GenBank/DDBJ databases">
        <title>Genomic Encyclopedia of Type Strains, Phase IV (KMG-IV): sequencing the most valuable type-strain genomes for metagenomic binning, comparative biology and taxonomic classification.</title>
        <authorList>
            <person name="Goeker M."/>
        </authorList>
    </citation>
    <scope>NUCLEOTIDE SEQUENCE [LARGE SCALE GENOMIC DNA]</scope>
    <source>
        <strain evidence="1 2">DSM 26189</strain>
    </source>
</reference>
<dbReference type="Proteomes" id="UP000571950">
    <property type="component" value="Unassembled WGS sequence"/>
</dbReference>
<sequence length="92" mass="10128">MIAHRDIEDMIARFKTALPGWWYTLGECERSCDASCAPTRDSADLALIPFDERFNSGFHCDLPQPSTLADALEAVMSAALSAKAVARKEVRP</sequence>
<evidence type="ECO:0000313" key="1">
    <source>
        <dbReference type="EMBL" id="MBB3925060.1"/>
    </source>
</evidence>